<dbReference type="PANTHER" id="PTHR38479">
    <property type="entry name" value="LMO0824 PROTEIN"/>
    <property type="match status" value="1"/>
</dbReference>
<protein>
    <submittedName>
        <fullName evidence="1">Winged helix DNA-binding domain-containing protein</fullName>
    </submittedName>
</protein>
<dbReference type="RefSeq" id="WP_324774422.1">
    <property type="nucleotide sequence ID" value="NZ_BAAATS010000009.1"/>
</dbReference>
<comment type="caution">
    <text evidence="1">The sequence shown here is derived from an EMBL/GenBank/DDBJ whole genome shotgun (WGS) entry which is preliminary data.</text>
</comment>
<accession>A0ABU6CM51</accession>
<dbReference type="GO" id="GO:0003677">
    <property type="term" value="F:DNA binding"/>
    <property type="evidence" value="ECO:0007669"/>
    <property type="project" value="UniProtKB-KW"/>
</dbReference>
<name>A0ABU6CM51_9ACTN</name>
<dbReference type="Proteomes" id="UP001352223">
    <property type="component" value="Unassembled WGS sequence"/>
</dbReference>
<proteinExistence type="predicted"/>
<keyword evidence="1" id="KW-0238">DNA-binding</keyword>
<dbReference type="Pfam" id="PF06224">
    <property type="entry name" value="AlkZ-like"/>
    <property type="match status" value="1"/>
</dbReference>
<evidence type="ECO:0000313" key="1">
    <source>
        <dbReference type="EMBL" id="MEB3965814.1"/>
    </source>
</evidence>
<reference evidence="1 2" key="1">
    <citation type="submission" date="2022-10" db="EMBL/GenBank/DDBJ databases">
        <authorList>
            <person name="Xie J."/>
            <person name="Shen N."/>
        </authorList>
    </citation>
    <scope>NUCLEOTIDE SEQUENCE [LARGE SCALE GENOMIC DNA]</scope>
    <source>
        <strain evidence="1 2">DSM 41681</strain>
    </source>
</reference>
<gene>
    <name evidence="1" type="ORF">OKJ48_37170</name>
</gene>
<keyword evidence="2" id="KW-1185">Reference proteome</keyword>
<dbReference type="EMBL" id="JAOZYB010000342">
    <property type="protein sequence ID" value="MEB3965814.1"/>
    <property type="molecule type" value="Genomic_DNA"/>
</dbReference>
<dbReference type="InterPro" id="IPR009351">
    <property type="entry name" value="AlkZ-like"/>
</dbReference>
<sequence length="387" mass="41855">MTAITERALNRSTLARQLLLERQPLGIEDAVRRVVALQAQQPASPYVALWNRVAGFAPAELDAALAGARVVKSTLMRITLHAVHVDDYAAFRAAVEPTVRGARLRDPRFKASGLTEADADVLLPGLLARAEVAGTSAELGERLAQEAGVEGSLTPTAWRMLRQYAPLWHEPVQGAPWAYVSGSGQRFVAAGRAHRPVLRDPEVVAEGLKVLVSRYLEGFGPASVADMAQFGLVQKGRVRAALGDDLEEFAGPGGTVLYDVPGAVRPSGEVPAPPRLMAMWDSVLLAYADRGRVLAPEYRKHVTRVNGDVLPTVLVDGYVAGVWRMAPDGTGVEVGAFRPLPGEVWEALEEEARGLRGLLTGRDAAAYRRYDHWWVKGLPVVETRVFG</sequence>
<evidence type="ECO:0000313" key="2">
    <source>
        <dbReference type="Proteomes" id="UP001352223"/>
    </source>
</evidence>
<dbReference type="PANTHER" id="PTHR38479:SF2">
    <property type="entry name" value="WINGED HELIX DNA-BINDING DOMAIN-CONTAINING PROTEIN"/>
    <property type="match status" value="1"/>
</dbReference>
<organism evidence="1 2">
    <name type="scientific">Streptomyces kunmingensis</name>
    <dbReference type="NCBI Taxonomy" id="68225"/>
    <lineage>
        <taxon>Bacteria</taxon>
        <taxon>Bacillati</taxon>
        <taxon>Actinomycetota</taxon>
        <taxon>Actinomycetes</taxon>
        <taxon>Kitasatosporales</taxon>
        <taxon>Streptomycetaceae</taxon>
        <taxon>Streptomyces</taxon>
    </lineage>
</organism>